<evidence type="ECO:0000313" key="1">
    <source>
        <dbReference type="EMBL" id="PKC13954.1"/>
    </source>
</evidence>
<gene>
    <name evidence="1" type="ORF">RhiirA5_409987</name>
</gene>
<proteinExistence type="predicted"/>
<comment type="caution">
    <text evidence="1">The sequence shown here is derived from an EMBL/GenBank/DDBJ whole genome shotgun (WGS) entry which is preliminary data.</text>
</comment>
<dbReference type="AlphaFoldDB" id="A0A2I1EJL1"/>
<dbReference type="Proteomes" id="UP000232722">
    <property type="component" value="Unassembled WGS sequence"/>
</dbReference>
<sequence>MEAKCSTANSKAKLSHSTSNAILYLMHALDYVASTIALLVSTPFHLIRAGSASAPDITYPNSCTPLYQCLSIGTFKSNLKHGNAQPPKWYKDLCHNEQFISAPPSSWNLLLALH</sequence>
<dbReference type="EMBL" id="LLXJ01000159">
    <property type="protein sequence ID" value="PKC13954.1"/>
    <property type="molecule type" value="Genomic_DNA"/>
</dbReference>
<evidence type="ECO:0000313" key="2">
    <source>
        <dbReference type="Proteomes" id="UP000232722"/>
    </source>
</evidence>
<name>A0A2I1EJL1_9GLOM</name>
<protein>
    <submittedName>
        <fullName evidence="1">Uncharacterized protein</fullName>
    </submittedName>
</protein>
<accession>A0A2I1EJL1</accession>
<reference evidence="1 2" key="2">
    <citation type="submission" date="2017-09" db="EMBL/GenBank/DDBJ databases">
        <title>Extensive intraspecific genome diversity in a model arbuscular mycorrhizal fungus.</title>
        <authorList>
            <person name="Chen E.C."/>
            <person name="Morin E."/>
            <person name="Beaudet D."/>
            <person name="Noel J."/>
            <person name="Ndikumana S."/>
            <person name="Charron P."/>
            <person name="St-Onge C."/>
            <person name="Giorgi J."/>
            <person name="Grigoriev I.V."/>
            <person name="Roux C."/>
            <person name="Martin F.M."/>
            <person name="Corradi N."/>
        </authorList>
    </citation>
    <scope>NUCLEOTIDE SEQUENCE [LARGE SCALE GENOMIC DNA]</scope>
    <source>
        <strain evidence="1 2">A5</strain>
    </source>
</reference>
<reference evidence="1 2" key="1">
    <citation type="submission" date="2016-04" db="EMBL/GenBank/DDBJ databases">
        <title>Genome analyses suggest a sexual origin of heterokaryosis in a supposedly ancient asexual fungus.</title>
        <authorList>
            <person name="Ropars J."/>
            <person name="Sedzielewska K."/>
            <person name="Noel J."/>
            <person name="Charron P."/>
            <person name="Farinelli L."/>
            <person name="Marton T."/>
            <person name="Kruger M."/>
            <person name="Pelin A."/>
            <person name="Brachmann A."/>
            <person name="Corradi N."/>
        </authorList>
    </citation>
    <scope>NUCLEOTIDE SEQUENCE [LARGE SCALE GENOMIC DNA]</scope>
    <source>
        <strain evidence="1 2">A5</strain>
    </source>
</reference>
<organism evidence="1 2">
    <name type="scientific">Rhizophagus irregularis</name>
    <dbReference type="NCBI Taxonomy" id="588596"/>
    <lineage>
        <taxon>Eukaryota</taxon>
        <taxon>Fungi</taxon>
        <taxon>Fungi incertae sedis</taxon>
        <taxon>Mucoromycota</taxon>
        <taxon>Glomeromycotina</taxon>
        <taxon>Glomeromycetes</taxon>
        <taxon>Glomerales</taxon>
        <taxon>Glomeraceae</taxon>
        <taxon>Rhizophagus</taxon>
    </lineage>
</organism>